<name>A0A2G9G2M7_9LAMI</name>
<dbReference type="EMBL" id="NKXS01007524">
    <property type="protein sequence ID" value="PIM99562.1"/>
    <property type="molecule type" value="Genomic_DNA"/>
</dbReference>
<protein>
    <recommendedName>
        <fullName evidence="3">RPM1 interacting protein 13</fullName>
    </recommendedName>
</protein>
<dbReference type="PANTHER" id="PTHR33443">
    <property type="entry name" value="ZGC:112980"/>
    <property type="match status" value="1"/>
</dbReference>
<reference evidence="2" key="1">
    <citation type="journal article" date="2018" name="Gigascience">
        <title>Genome assembly of the Pink Ipe (Handroanthus impetiginosus, Bignoniaceae), a highly valued, ecologically keystone Neotropical timber forest tree.</title>
        <authorList>
            <person name="Silva-Junior O.B."/>
            <person name="Grattapaglia D."/>
            <person name="Novaes E."/>
            <person name="Collevatti R.G."/>
        </authorList>
    </citation>
    <scope>NUCLEOTIDE SEQUENCE [LARGE SCALE GENOMIC DNA]</scope>
    <source>
        <strain evidence="2">cv. UFG-1</strain>
    </source>
</reference>
<proteinExistence type="predicted"/>
<gene>
    <name evidence="1" type="ORF">CDL12_27945</name>
</gene>
<dbReference type="AlphaFoldDB" id="A0A2G9G2M7"/>
<organism evidence="1 2">
    <name type="scientific">Handroanthus impetiginosus</name>
    <dbReference type="NCBI Taxonomy" id="429701"/>
    <lineage>
        <taxon>Eukaryota</taxon>
        <taxon>Viridiplantae</taxon>
        <taxon>Streptophyta</taxon>
        <taxon>Embryophyta</taxon>
        <taxon>Tracheophyta</taxon>
        <taxon>Spermatophyta</taxon>
        <taxon>Magnoliopsida</taxon>
        <taxon>eudicotyledons</taxon>
        <taxon>Gunneridae</taxon>
        <taxon>Pentapetalae</taxon>
        <taxon>asterids</taxon>
        <taxon>lamiids</taxon>
        <taxon>Lamiales</taxon>
        <taxon>Bignoniaceae</taxon>
        <taxon>Crescentiina</taxon>
        <taxon>Tabebuia alliance</taxon>
        <taxon>Handroanthus</taxon>
    </lineage>
</organism>
<dbReference type="Proteomes" id="UP000231279">
    <property type="component" value="Unassembled WGS sequence"/>
</dbReference>
<accession>A0A2G9G2M7</accession>
<sequence length="171" mass="19684">MGTNYIVNKPEVQKISSMAGKEREVIEIDDSCPSPDPKGTPLRHIFCLKNRDEVKKFEESEDCFILDFDPYDDQLNVSFSKDFDNADSDLRVVAEKGQLACRDYPHPRHTCAKYPFEKTPHDIHCKLCYCYVCDLSAPCSKWVGSSGHCHAFNNEAWNKEKKVRRQLAKSF</sequence>
<dbReference type="InterPro" id="IPR053234">
    <property type="entry name" value="RPM1_Interactor"/>
</dbReference>
<evidence type="ECO:0000313" key="1">
    <source>
        <dbReference type="EMBL" id="PIM99562.1"/>
    </source>
</evidence>
<comment type="caution">
    <text evidence="1">The sequence shown here is derived from an EMBL/GenBank/DDBJ whole genome shotgun (WGS) entry which is preliminary data.</text>
</comment>
<evidence type="ECO:0008006" key="3">
    <source>
        <dbReference type="Google" id="ProtNLM"/>
    </source>
</evidence>
<dbReference type="PANTHER" id="PTHR33443:SF30">
    <property type="entry name" value="SARCOSINE DEHYDROGENASE-2C PROTEIN"/>
    <property type="match status" value="1"/>
</dbReference>
<evidence type="ECO:0000313" key="2">
    <source>
        <dbReference type="Proteomes" id="UP000231279"/>
    </source>
</evidence>
<keyword evidence="2" id="KW-1185">Reference proteome</keyword>
<dbReference type="STRING" id="429701.A0A2G9G2M7"/>
<dbReference type="OrthoDB" id="266020at2759"/>